<dbReference type="GO" id="GO:0005886">
    <property type="term" value="C:plasma membrane"/>
    <property type="evidence" value="ECO:0007669"/>
    <property type="project" value="UniProtKB-SubCell"/>
</dbReference>
<dbReference type="InterPro" id="IPR036890">
    <property type="entry name" value="HATPase_C_sf"/>
</dbReference>
<evidence type="ECO:0000313" key="12">
    <source>
        <dbReference type="Proteomes" id="UP000310636"/>
    </source>
</evidence>
<dbReference type="SUPFAM" id="SSF158472">
    <property type="entry name" value="HAMP domain-like"/>
    <property type="match status" value="1"/>
</dbReference>
<evidence type="ECO:0000313" key="11">
    <source>
        <dbReference type="EMBL" id="THF80761.1"/>
    </source>
</evidence>
<evidence type="ECO:0000256" key="6">
    <source>
        <dbReference type="ARBA" id="ARBA00022989"/>
    </source>
</evidence>
<dbReference type="PANTHER" id="PTHR34220:SF7">
    <property type="entry name" value="SENSOR HISTIDINE KINASE YPDA"/>
    <property type="match status" value="1"/>
</dbReference>
<evidence type="ECO:0000256" key="1">
    <source>
        <dbReference type="ARBA" id="ARBA00004651"/>
    </source>
</evidence>
<dbReference type="CDD" id="cd18773">
    <property type="entry name" value="PDC1_HK_sensor"/>
    <property type="match status" value="1"/>
</dbReference>
<proteinExistence type="predicted"/>
<keyword evidence="12" id="KW-1185">Reference proteome</keyword>
<dbReference type="InterPro" id="IPR010559">
    <property type="entry name" value="Sig_transdc_His_kin_internal"/>
</dbReference>
<comment type="subcellular location">
    <subcellularLocation>
        <location evidence="1">Cell membrane</location>
        <topology evidence="1">Multi-pass membrane protein</topology>
    </subcellularLocation>
</comment>
<dbReference type="Pfam" id="PF02743">
    <property type="entry name" value="dCache_1"/>
    <property type="match status" value="1"/>
</dbReference>
<comment type="caution">
    <text evidence="11">The sequence shown here is derived from an EMBL/GenBank/DDBJ whole genome shotgun (WGS) entry which is preliminary data.</text>
</comment>
<protein>
    <submittedName>
        <fullName evidence="11">Sensor histidine kinase</fullName>
    </submittedName>
</protein>
<dbReference type="CDD" id="cd06225">
    <property type="entry name" value="HAMP"/>
    <property type="match status" value="1"/>
</dbReference>
<keyword evidence="3" id="KW-0597">Phosphoprotein</keyword>
<dbReference type="EMBL" id="SSOB01000010">
    <property type="protein sequence ID" value="THF80761.1"/>
    <property type="molecule type" value="Genomic_DNA"/>
</dbReference>
<dbReference type="InterPro" id="IPR003660">
    <property type="entry name" value="HAMP_dom"/>
</dbReference>
<accession>A0A4S4C4Y7</accession>
<dbReference type="SUPFAM" id="SSF55874">
    <property type="entry name" value="ATPase domain of HSP90 chaperone/DNA topoisomerase II/histidine kinase"/>
    <property type="match status" value="1"/>
</dbReference>
<organism evidence="11 12">
    <name type="scientific">Cohnella fermenti</name>
    <dbReference type="NCBI Taxonomy" id="2565925"/>
    <lineage>
        <taxon>Bacteria</taxon>
        <taxon>Bacillati</taxon>
        <taxon>Bacillota</taxon>
        <taxon>Bacilli</taxon>
        <taxon>Bacillales</taxon>
        <taxon>Paenibacillaceae</taxon>
        <taxon>Cohnella</taxon>
    </lineage>
</organism>
<dbReference type="Gene3D" id="6.10.340.10">
    <property type="match status" value="1"/>
</dbReference>
<keyword evidence="2" id="KW-1003">Cell membrane</keyword>
<evidence type="ECO:0000256" key="4">
    <source>
        <dbReference type="ARBA" id="ARBA00022679"/>
    </source>
</evidence>
<gene>
    <name evidence="11" type="ORF">E6C55_09760</name>
</gene>
<feature type="domain" description="HAMP" evidence="10">
    <location>
        <begin position="338"/>
        <end position="390"/>
    </location>
</feature>
<evidence type="ECO:0000256" key="3">
    <source>
        <dbReference type="ARBA" id="ARBA00022553"/>
    </source>
</evidence>
<evidence type="ECO:0000256" key="8">
    <source>
        <dbReference type="SAM" id="MobiDB-lite"/>
    </source>
</evidence>
<sequence>MYSECKSTTLQRRCCILLGWIRRKIQYKLFLLYALVISIPIVLFGGISYGMSTRMLEKEYLSSQQKLNKQIVKTIEENIRNLTRQSMALYANMGDIAPLLANSQSGRNTEYVARSNQVSNYLYSLLQSNDKLYAITLLTLKGDVLFYGSKQGGSLNLLNSAGEPWFVETLALQGMPLLIEPHTQKYVSSSSANPPVLSISRTVIDLTTGVELGMVVFDQLADQLSSAVADIDWEPNQSFAVVGQSGDVIYSYGSLKPTVYEALAESSQGGRSGSYSHPSDSGNLLVNYSESTDYGWKVISAIPMSELRQKSEFLRDINVYLLIVLLSFAFVLSLCFSYIVIRPLKKLLRSLRRLGQGDLRTRIEIRGEDELGQIGRTFNDMVGNIEKLIEQNLRIGMLKKQAQLEALQSQINPHFLFNTLSSIMAVLDKKEFEQSSTMIKSLSNQLRYSLNKGKFVVPFREELENIRNYLYIQDCRFGSKYRVQYDIDEDVLDYGIVRLSLQPLVENALIHGIEPKIGQALLKITARTFGQLFYVYISDTGVGIDPGRLKEINDALEESDEDSSSVHDRIGIVNVDRRIRMFFGPNYGLKLYIGSHRETVVKLTLPAHRHVPGLHPPQGSPEPSHRWEGTA</sequence>
<dbReference type="OrthoDB" id="9776552at2"/>
<dbReference type="Pfam" id="PF06580">
    <property type="entry name" value="His_kinase"/>
    <property type="match status" value="1"/>
</dbReference>
<feature type="transmembrane region" description="Helical" evidence="9">
    <location>
        <begin position="319"/>
        <end position="341"/>
    </location>
</feature>
<dbReference type="Pfam" id="PF00672">
    <property type="entry name" value="HAMP"/>
    <property type="match status" value="1"/>
</dbReference>
<dbReference type="Gene3D" id="3.30.565.10">
    <property type="entry name" value="Histidine kinase-like ATPase, C-terminal domain"/>
    <property type="match status" value="1"/>
</dbReference>
<evidence type="ECO:0000256" key="5">
    <source>
        <dbReference type="ARBA" id="ARBA00022692"/>
    </source>
</evidence>
<keyword evidence="5 9" id="KW-0812">Transmembrane</keyword>
<dbReference type="PROSITE" id="PS50885">
    <property type="entry name" value="HAMP"/>
    <property type="match status" value="1"/>
</dbReference>
<feature type="region of interest" description="Disordered" evidence="8">
    <location>
        <begin position="610"/>
        <end position="631"/>
    </location>
</feature>
<feature type="transmembrane region" description="Helical" evidence="9">
    <location>
        <begin position="30"/>
        <end position="51"/>
    </location>
</feature>
<dbReference type="InterPro" id="IPR033479">
    <property type="entry name" value="dCache_1"/>
</dbReference>
<keyword evidence="4" id="KW-0808">Transferase</keyword>
<dbReference type="InterPro" id="IPR050640">
    <property type="entry name" value="Bact_2-comp_sensor_kinase"/>
</dbReference>
<dbReference type="Proteomes" id="UP000310636">
    <property type="component" value="Unassembled WGS sequence"/>
</dbReference>
<dbReference type="CDD" id="cd18774">
    <property type="entry name" value="PDC2_HK_sensor"/>
    <property type="match status" value="1"/>
</dbReference>
<evidence type="ECO:0000256" key="7">
    <source>
        <dbReference type="ARBA" id="ARBA00023136"/>
    </source>
</evidence>
<dbReference type="PANTHER" id="PTHR34220">
    <property type="entry name" value="SENSOR HISTIDINE KINASE YPDA"/>
    <property type="match status" value="1"/>
</dbReference>
<reference evidence="11 12" key="1">
    <citation type="submission" date="2019-04" db="EMBL/GenBank/DDBJ databases">
        <title>Cohnella sp. nov. isolated from preserved vegetables.</title>
        <authorList>
            <person name="Lin S.-Y."/>
            <person name="Hung M.-H."/>
            <person name="Young C.-C."/>
        </authorList>
    </citation>
    <scope>NUCLEOTIDE SEQUENCE [LARGE SCALE GENOMIC DNA]</scope>
    <source>
        <strain evidence="11 12">CC-MHH1044</strain>
    </source>
</reference>
<evidence type="ECO:0000256" key="9">
    <source>
        <dbReference type="SAM" id="Phobius"/>
    </source>
</evidence>
<dbReference type="AlphaFoldDB" id="A0A4S4C4Y7"/>
<dbReference type="GO" id="GO:0000155">
    <property type="term" value="F:phosphorelay sensor kinase activity"/>
    <property type="evidence" value="ECO:0007669"/>
    <property type="project" value="InterPro"/>
</dbReference>
<evidence type="ECO:0000256" key="2">
    <source>
        <dbReference type="ARBA" id="ARBA00022475"/>
    </source>
</evidence>
<keyword evidence="6 9" id="KW-1133">Transmembrane helix</keyword>
<keyword evidence="11" id="KW-0418">Kinase</keyword>
<name>A0A4S4C4Y7_9BACL</name>
<keyword evidence="7 9" id="KW-0472">Membrane</keyword>
<evidence type="ECO:0000259" key="10">
    <source>
        <dbReference type="PROSITE" id="PS50885"/>
    </source>
</evidence>
<dbReference type="SMART" id="SM00304">
    <property type="entry name" value="HAMP"/>
    <property type="match status" value="1"/>
</dbReference>